<evidence type="ECO:0000256" key="1">
    <source>
        <dbReference type="ARBA" id="ARBA00004429"/>
    </source>
</evidence>
<feature type="transmembrane region" description="Helical" evidence="7">
    <location>
        <begin position="21"/>
        <end position="42"/>
    </location>
</feature>
<dbReference type="NCBIfam" id="TIGR00897">
    <property type="entry name" value="2A0118"/>
    <property type="match status" value="1"/>
</dbReference>
<evidence type="ECO:0000313" key="10">
    <source>
        <dbReference type="Proteomes" id="UP000001599"/>
    </source>
</evidence>
<feature type="transmembrane region" description="Helical" evidence="7">
    <location>
        <begin position="380"/>
        <end position="400"/>
    </location>
</feature>
<proteinExistence type="predicted"/>
<dbReference type="HOGENOM" id="CLU_032461_0_0_6"/>
<feature type="transmembrane region" description="Helical" evidence="7">
    <location>
        <begin position="174"/>
        <end position="193"/>
    </location>
</feature>
<evidence type="ECO:0000256" key="5">
    <source>
        <dbReference type="ARBA" id="ARBA00022989"/>
    </source>
</evidence>
<evidence type="ECO:0000259" key="8">
    <source>
        <dbReference type="PROSITE" id="PS50850"/>
    </source>
</evidence>
<dbReference type="InterPro" id="IPR036259">
    <property type="entry name" value="MFS_trans_sf"/>
</dbReference>
<comment type="subcellular location">
    <subcellularLocation>
        <location evidence="1">Cell inner membrane</location>
        <topology evidence="1">Multi-pass membrane protein</topology>
    </subcellularLocation>
</comment>
<feature type="transmembrane region" description="Helical" evidence="7">
    <location>
        <begin position="146"/>
        <end position="168"/>
    </location>
</feature>
<evidence type="ECO:0000256" key="3">
    <source>
        <dbReference type="ARBA" id="ARBA00022519"/>
    </source>
</evidence>
<feature type="transmembrane region" description="Helical" evidence="7">
    <location>
        <begin position="54"/>
        <end position="75"/>
    </location>
</feature>
<dbReference type="PROSITE" id="PS50850">
    <property type="entry name" value="MFS"/>
    <property type="match status" value="1"/>
</dbReference>
<keyword evidence="4 7" id="KW-0812">Transmembrane</keyword>
<dbReference type="PANTHER" id="PTHR43124:SF3">
    <property type="entry name" value="CHLORAMPHENICOL EFFLUX PUMP RV0191"/>
    <property type="match status" value="1"/>
</dbReference>
<dbReference type="InterPro" id="IPR004748">
    <property type="entry name" value="Polyol_permease-like"/>
</dbReference>
<evidence type="ECO:0000256" key="7">
    <source>
        <dbReference type="SAM" id="Phobius"/>
    </source>
</evidence>
<dbReference type="PANTHER" id="PTHR43124">
    <property type="entry name" value="PURINE EFFLUX PUMP PBUE"/>
    <property type="match status" value="1"/>
</dbReference>
<feature type="transmembrane region" description="Helical" evidence="7">
    <location>
        <begin position="260"/>
        <end position="280"/>
    </location>
</feature>
<sequence>MTLEGIMFEKLGLPKNLLWGYIGLTIFMIGDGVEQAWISIWLVEKGLSVAQASYLITAYGITVTLAAWVTGVLVQTLGPRKVMFCGLVAFIIGSIGFIGIGLKNMDLVWMLPFYAIRGIGYPLFAYSFLIWINYSTPVARRSTAVGWFWFTFSLGLSVIGPFFSSIALPVLGEIHVLWVGLLFVLIGSILGIWGNRDVVPASEIHPFSAGELLKGITILQRPIIAIGLVVKSVNGIAQYGLATFLPLYLISYGYSKTEWLHMWSSVFLVAIFANLFFGFFGDKFGWRKTIMWVGGFGYAVVLLLVWAVPQLLGHNFYVMAFVLCLCGVTMAGYVPLSALFPMLAPDSKGAAMSVLNLGAGLGAFIAPAITALFYSSLGAGGVLGIYAGLYVLSGVLTPFLKTPEELRQQVALQNERA</sequence>
<dbReference type="InterPro" id="IPR050189">
    <property type="entry name" value="MFS_Efflux_Transporters"/>
</dbReference>
<gene>
    <name evidence="9" type="ordered locus">SPC_3668</name>
</gene>
<dbReference type="EMBL" id="CP000857">
    <property type="protein sequence ID" value="ACN47749.1"/>
    <property type="molecule type" value="Genomic_DNA"/>
</dbReference>
<dbReference type="SUPFAM" id="SSF103473">
    <property type="entry name" value="MFS general substrate transporter"/>
    <property type="match status" value="1"/>
</dbReference>
<accession>C0Q153</accession>
<feature type="transmembrane region" description="Helical" evidence="7">
    <location>
        <begin position="318"/>
        <end position="342"/>
    </location>
</feature>
<dbReference type="GO" id="GO:0005886">
    <property type="term" value="C:plasma membrane"/>
    <property type="evidence" value="ECO:0007669"/>
    <property type="project" value="UniProtKB-SubCell"/>
</dbReference>
<keyword evidence="2" id="KW-1003">Cell membrane</keyword>
<feature type="transmembrane region" description="Helical" evidence="7">
    <location>
        <begin position="114"/>
        <end position="134"/>
    </location>
</feature>
<dbReference type="Proteomes" id="UP000001599">
    <property type="component" value="Chromosome"/>
</dbReference>
<keyword evidence="5 7" id="KW-1133">Transmembrane helix</keyword>
<keyword evidence="3" id="KW-0997">Cell inner membrane</keyword>
<name>C0Q153_SALPC</name>
<evidence type="ECO:0000256" key="6">
    <source>
        <dbReference type="ARBA" id="ARBA00023136"/>
    </source>
</evidence>
<feature type="domain" description="Major facilitator superfamily (MFS) profile" evidence="8">
    <location>
        <begin position="16"/>
        <end position="405"/>
    </location>
</feature>
<evidence type="ECO:0000256" key="4">
    <source>
        <dbReference type="ARBA" id="ARBA00022692"/>
    </source>
</evidence>
<dbReference type="CDD" id="cd17337">
    <property type="entry name" value="MFS_CsbX"/>
    <property type="match status" value="1"/>
</dbReference>
<dbReference type="InterPro" id="IPR020846">
    <property type="entry name" value="MFS_dom"/>
</dbReference>
<dbReference type="Pfam" id="PF07690">
    <property type="entry name" value="MFS_1"/>
    <property type="match status" value="1"/>
</dbReference>
<feature type="transmembrane region" description="Helical" evidence="7">
    <location>
        <begin position="354"/>
        <end position="374"/>
    </location>
</feature>
<evidence type="ECO:0000256" key="2">
    <source>
        <dbReference type="ARBA" id="ARBA00022475"/>
    </source>
</evidence>
<feature type="transmembrane region" description="Helical" evidence="7">
    <location>
        <begin position="82"/>
        <end position="102"/>
    </location>
</feature>
<dbReference type="InterPro" id="IPR011701">
    <property type="entry name" value="MFS"/>
</dbReference>
<organism evidence="9 10">
    <name type="scientific">Salmonella paratyphi C (strain RKS4594)</name>
    <dbReference type="NCBI Taxonomy" id="476213"/>
    <lineage>
        <taxon>Bacteria</taxon>
        <taxon>Pseudomonadati</taxon>
        <taxon>Pseudomonadota</taxon>
        <taxon>Gammaproteobacteria</taxon>
        <taxon>Enterobacterales</taxon>
        <taxon>Enterobacteriaceae</taxon>
        <taxon>Salmonella</taxon>
    </lineage>
</organism>
<reference evidence="9 10" key="1">
    <citation type="journal article" date="2009" name="PLoS ONE">
        <title>Salmonella paratyphi C: genetic divergence from Salmonella choleraesuis and pathogenic convergence with Salmonella typhi.</title>
        <authorList>
            <person name="Liu W.-Q."/>
            <person name="Feng Y."/>
            <person name="Wang Y."/>
            <person name="Zou Q.-H."/>
            <person name="Chen F."/>
            <person name="Guo J.-T."/>
            <person name="Peng Y.-H."/>
            <person name="Jin Y."/>
            <person name="Li Y.-G."/>
            <person name="Hu S.-N."/>
            <person name="Johnston R.N."/>
            <person name="Liu G.-R."/>
            <person name="Liu S.-L."/>
        </authorList>
    </citation>
    <scope>NUCLEOTIDE SEQUENCE [LARGE SCALE GENOMIC DNA]</scope>
    <source>
        <strain evidence="9 10">RKS4594</strain>
    </source>
</reference>
<dbReference type="KEGG" id="sei:SPC_3668"/>
<protein>
    <submittedName>
        <fullName evidence="9">Alpha-ketoglutarate permease</fullName>
    </submittedName>
</protein>
<dbReference type="GO" id="GO:0022857">
    <property type="term" value="F:transmembrane transporter activity"/>
    <property type="evidence" value="ECO:0007669"/>
    <property type="project" value="InterPro"/>
</dbReference>
<dbReference type="AlphaFoldDB" id="C0Q153"/>
<dbReference type="Gene3D" id="1.20.1250.20">
    <property type="entry name" value="MFS general substrate transporter like domains"/>
    <property type="match status" value="2"/>
</dbReference>
<evidence type="ECO:0000313" key="9">
    <source>
        <dbReference type="EMBL" id="ACN47749.1"/>
    </source>
</evidence>
<feature type="transmembrane region" description="Helical" evidence="7">
    <location>
        <begin position="292"/>
        <end position="312"/>
    </location>
</feature>
<keyword evidence="6 7" id="KW-0472">Membrane</keyword>